<dbReference type="EMBL" id="JARJLM010000683">
    <property type="protein sequence ID" value="MDF3839516.1"/>
    <property type="molecule type" value="Genomic_DNA"/>
</dbReference>
<comment type="caution">
    <text evidence="1">The sequence shown here is derived from an EMBL/GenBank/DDBJ whole genome shotgun (WGS) entry which is preliminary data.</text>
</comment>
<accession>A0ABT6B639</accession>
<gene>
    <name evidence="1" type="ORF">P3W85_42260</name>
</gene>
<keyword evidence="2" id="KW-1185">Reference proteome</keyword>
<evidence type="ECO:0000313" key="2">
    <source>
        <dbReference type="Proteomes" id="UP001216674"/>
    </source>
</evidence>
<dbReference type="Proteomes" id="UP001216674">
    <property type="component" value="Unassembled WGS sequence"/>
</dbReference>
<name>A0ABT6B639_9BURK</name>
<dbReference type="RefSeq" id="WP_276269197.1">
    <property type="nucleotide sequence ID" value="NZ_JARJLM010000683.1"/>
</dbReference>
<reference evidence="1 2" key="1">
    <citation type="submission" date="2023-03" db="EMBL/GenBank/DDBJ databases">
        <title>Draft assemblies of triclosan tolerant bacteria isolated from returned activated sludge.</title>
        <authorList>
            <person name="Van Hamelsveld S."/>
        </authorList>
    </citation>
    <scope>NUCLEOTIDE SEQUENCE [LARGE SCALE GENOMIC DNA]</scope>
    <source>
        <strain evidence="1 2">GW210010_S58</strain>
    </source>
</reference>
<evidence type="ECO:0000313" key="1">
    <source>
        <dbReference type="EMBL" id="MDF3839516.1"/>
    </source>
</evidence>
<protein>
    <submittedName>
        <fullName evidence="1">Uncharacterized protein</fullName>
    </submittedName>
</protein>
<proteinExistence type="predicted"/>
<organism evidence="1 2">
    <name type="scientific">Cupriavidus basilensis</name>
    <dbReference type="NCBI Taxonomy" id="68895"/>
    <lineage>
        <taxon>Bacteria</taxon>
        <taxon>Pseudomonadati</taxon>
        <taxon>Pseudomonadota</taxon>
        <taxon>Betaproteobacteria</taxon>
        <taxon>Burkholderiales</taxon>
        <taxon>Burkholderiaceae</taxon>
        <taxon>Cupriavidus</taxon>
    </lineage>
</organism>
<sequence length="137" mass="13594">MTRRAQSLGSEFCHASAASANDGTKALVSTGAPCALGLAAFVAAVASFSALADPGDFVVLRGVEPNTADRGIPQGDMPIAAAVGLFPSARFQQSAAAVARGPSGGNATGLVQQNQKAGAANASFNAFVLRPPAGTFF</sequence>